<evidence type="ECO:0000313" key="2">
    <source>
        <dbReference type="EMBL" id="KAK4125587.1"/>
    </source>
</evidence>
<dbReference type="RefSeq" id="XP_062649358.1">
    <property type="nucleotide sequence ID" value="XM_062786554.1"/>
</dbReference>
<organism evidence="2 3">
    <name type="scientific">Parathielavia appendiculata</name>
    <dbReference type="NCBI Taxonomy" id="2587402"/>
    <lineage>
        <taxon>Eukaryota</taxon>
        <taxon>Fungi</taxon>
        <taxon>Dikarya</taxon>
        <taxon>Ascomycota</taxon>
        <taxon>Pezizomycotina</taxon>
        <taxon>Sordariomycetes</taxon>
        <taxon>Sordariomycetidae</taxon>
        <taxon>Sordariales</taxon>
        <taxon>Chaetomiaceae</taxon>
        <taxon>Parathielavia</taxon>
    </lineage>
</organism>
<protein>
    <submittedName>
        <fullName evidence="2">Uncharacterized protein</fullName>
    </submittedName>
</protein>
<name>A0AAN6Z5A1_9PEZI</name>
<accession>A0AAN6Z5A1</accession>
<feature type="region of interest" description="Disordered" evidence="1">
    <location>
        <begin position="134"/>
        <end position="189"/>
    </location>
</feature>
<dbReference type="AlphaFoldDB" id="A0AAN6Z5A1"/>
<reference evidence="2" key="1">
    <citation type="journal article" date="2023" name="Mol. Phylogenet. Evol.">
        <title>Genome-scale phylogeny and comparative genomics of the fungal order Sordariales.</title>
        <authorList>
            <person name="Hensen N."/>
            <person name="Bonometti L."/>
            <person name="Westerberg I."/>
            <person name="Brannstrom I.O."/>
            <person name="Guillou S."/>
            <person name="Cros-Aarteil S."/>
            <person name="Calhoun S."/>
            <person name="Haridas S."/>
            <person name="Kuo A."/>
            <person name="Mondo S."/>
            <person name="Pangilinan J."/>
            <person name="Riley R."/>
            <person name="LaButti K."/>
            <person name="Andreopoulos B."/>
            <person name="Lipzen A."/>
            <person name="Chen C."/>
            <person name="Yan M."/>
            <person name="Daum C."/>
            <person name="Ng V."/>
            <person name="Clum A."/>
            <person name="Steindorff A."/>
            <person name="Ohm R.A."/>
            <person name="Martin F."/>
            <person name="Silar P."/>
            <person name="Natvig D.O."/>
            <person name="Lalanne C."/>
            <person name="Gautier V."/>
            <person name="Ament-Velasquez S.L."/>
            <person name="Kruys A."/>
            <person name="Hutchinson M.I."/>
            <person name="Powell A.J."/>
            <person name="Barry K."/>
            <person name="Miller A.N."/>
            <person name="Grigoriev I.V."/>
            <person name="Debuchy R."/>
            <person name="Gladieux P."/>
            <person name="Hiltunen Thoren M."/>
            <person name="Johannesson H."/>
        </authorList>
    </citation>
    <scope>NUCLEOTIDE SEQUENCE</scope>
    <source>
        <strain evidence="2">CBS 731.68</strain>
    </source>
</reference>
<feature type="compositionally biased region" description="Basic and acidic residues" evidence="1">
    <location>
        <begin position="145"/>
        <end position="160"/>
    </location>
</feature>
<gene>
    <name evidence="2" type="ORF">N657DRAFT_271749</name>
</gene>
<dbReference type="Proteomes" id="UP001302602">
    <property type="component" value="Unassembled WGS sequence"/>
</dbReference>
<feature type="compositionally biased region" description="Polar residues" evidence="1">
    <location>
        <begin position="161"/>
        <end position="170"/>
    </location>
</feature>
<sequence>MARMCGTWIEGLRRWSRCRQVSREGYPGDISLWQRAVSIRMVGVAVSTWPAPALCARPIRHLLMSACRCRDTVTETRNRPSSSRPMLLRLHAAGLRWNQKPRIRWRVVMVKSGYSIQNSKGFLACTHVSRQSVSHQAPDTCPCDQTKKKETHAPKPHAERSSQVNRQQWGLTAPPEAQKRTLKHRRRHT</sequence>
<dbReference type="EMBL" id="MU853225">
    <property type="protein sequence ID" value="KAK4125587.1"/>
    <property type="molecule type" value="Genomic_DNA"/>
</dbReference>
<evidence type="ECO:0000256" key="1">
    <source>
        <dbReference type="SAM" id="MobiDB-lite"/>
    </source>
</evidence>
<comment type="caution">
    <text evidence="2">The sequence shown here is derived from an EMBL/GenBank/DDBJ whole genome shotgun (WGS) entry which is preliminary data.</text>
</comment>
<keyword evidence="3" id="KW-1185">Reference proteome</keyword>
<dbReference type="GeneID" id="87823322"/>
<evidence type="ECO:0000313" key="3">
    <source>
        <dbReference type="Proteomes" id="UP001302602"/>
    </source>
</evidence>
<feature type="compositionally biased region" description="Basic residues" evidence="1">
    <location>
        <begin position="180"/>
        <end position="189"/>
    </location>
</feature>
<reference evidence="2" key="2">
    <citation type="submission" date="2023-05" db="EMBL/GenBank/DDBJ databases">
        <authorList>
            <consortium name="Lawrence Berkeley National Laboratory"/>
            <person name="Steindorff A."/>
            <person name="Hensen N."/>
            <person name="Bonometti L."/>
            <person name="Westerberg I."/>
            <person name="Brannstrom I.O."/>
            <person name="Guillou S."/>
            <person name="Cros-Aarteil S."/>
            <person name="Calhoun S."/>
            <person name="Haridas S."/>
            <person name="Kuo A."/>
            <person name="Mondo S."/>
            <person name="Pangilinan J."/>
            <person name="Riley R."/>
            <person name="Labutti K."/>
            <person name="Andreopoulos B."/>
            <person name="Lipzen A."/>
            <person name="Chen C."/>
            <person name="Yanf M."/>
            <person name="Daum C."/>
            <person name="Ng V."/>
            <person name="Clum A."/>
            <person name="Ohm R."/>
            <person name="Martin F."/>
            <person name="Silar P."/>
            <person name="Natvig D."/>
            <person name="Lalanne C."/>
            <person name="Gautier V."/>
            <person name="Ament-Velasquez S.L."/>
            <person name="Kruys A."/>
            <person name="Hutchinson M.I."/>
            <person name="Powell A.J."/>
            <person name="Barry K."/>
            <person name="Miller A.N."/>
            <person name="Grigoriev I.V."/>
            <person name="Debuchy R."/>
            <person name="Gladieux P."/>
            <person name="Thoren M.H."/>
            <person name="Johannesson H."/>
        </authorList>
    </citation>
    <scope>NUCLEOTIDE SEQUENCE</scope>
    <source>
        <strain evidence="2">CBS 731.68</strain>
    </source>
</reference>
<proteinExistence type="predicted"/>